<dbReference type="InterPro" id="IPR005225">
    <property type="entry name" value="Small_GTP-bd"/>
</dbReference>
<evidence type="ECO:0000256" key="2">
    <source>
        <dbReference type="ARBA" id="ARBA00023134"/>
    </source>
</evidence>
<dbReference type="NCBIfam" id="TIGR00231">
    <property type="entry name" value="small_GTP"/>
    <property type="match status" value="1"/>
</dbReference>
<keyword evidence="2" id="KW-0342">GTP-binding</keyword>
<dbReference type="Proteomes" id="UP000007879">
    <property type="component" value="Unassembled WGS sequence"/>
</dbReference>
<dbReference type="InterPro" id="IPR050227">
    <property type="entry name" value="Rab"/>
</dbReference>
<dbReference type="KEGG" id="aqu:105316488"/>
<dbReference type="PRINTS" id="PR00449">
    <property type="entry name" value="RASTRNSFRMNG"/>
</dbReference>
<dbReference type="Gene3D" id="3.40.50.300">
    <property type="entry name" value="P-loop containing nucleotide triphosphate hydrolases"/>
    <property type="match status" value="1"/>
</dbReference>
<dbReference type="PROSITE" id="PS51419">
    <property type="entry name" value="RAB"/>
    <property type="match status" value="1"/>
</dbReference>
<dbReference type="SMART" id="SM00176">
    <property type="entry name" value="RAN"/>
    <property type="match status" value="1"/>
</dbReference>
<dbReference type="PANTHER" id="PTHR47977">
    <property type="entry name" value="RAS-RELATED PROTEIN RAB"/>
    <property type="match status" value="1"/>
</dbReference>
<dbReference type="SMART" id="SM00174">
    <property type="entry name" value="RHO"/>
    <property type="match status" value="1"/>
</dbReference>
<dbReference type="GO" id="GO:0003924">
    <property type="term" value="F:GTPase activity"/>
    <property type="evidence" value="ECO:0007669"/>
    <property type="project" value="InterPro"/>
</dbReference>
<evidence type="ECO:0000256" key="1">
    <source>
        <dbReference type="ARBA" id="ARBA00022741"/>
    </source>
</evidence>
<gene>
    <name evidence="4" type="primary">105316488</name>
</gene>
<dbReference type="InterPro" id="IPR027417">
    <property type="entry name" value="P-loop_NTPase"/>
</dbReference>
<dbReference type="EnsemblMetazoa" id="XM_011411410.2">
    <property type="protein sequence ID" value="XP_011409712.2"/>
    <property type="gene ID" value="LOC105316488"/>
</dbReference>
<dbReference type="CDD" id="cd00154">
    <property type="entry name" value="Rab"/>
    <property type="match status" value="1"/>
</dbReference>
<dbReference type="AlphaFoldDB" id="A0A1X7VMW7"/>
<reference evidence="4" key="2">
    <citation type="submission" date="2017-05" db="UniProtKB">
        <authorList>
            <consortium name="EnsemblMetazoa"/>
        </authorList>
    </citation>
    <scope>IDENTIFICATION</scope>
</reference>
<evidence type="ECO:0000256" key="3">
    <source>
        <dbReference type="SAM" id="MobiDB-lite"/>
    </source>
</evidence>
<dbReference type="InParanoid" id="A0A1X7VMW7"/>
<reference evidence="5" key="1">
    <citation type="journal article" date="2010" name="Nature">
        <title>The Amphimedon queenslandica genome and the evolution of animal complexity.</title>
        <authorList>
            <person name="Srivastava M."/>
            <person name="Simakov O."/>
            <person name="Chapman J."/>
            <person name="Fahey B."/>
            <person name="Gauthier M.E."/>
            <person name="Mitros T."/>
            <person name="Richards G.S."/>
            <person name="Conaco C."/>
            <person name="Dacre M."/>
            <person name="Hellsten U."/>
            <person name="Larroux C."/>
            <person name="Putnam N.H."/>
            <person name="Stanke M."/>
            <person name="Adamska M."/>
            <person name="Darling A."/>
            <person name="Degnan S.M."/>
            <person name="Oakley T.H."/>
            <person name="Plachetzki D.C."/>
            <person name="Zhai Y."/>
            <person name="Adamski M."/>
            <person name="Calcino A."/>
            <person name="Cummins S.F."/>
            <person name="Goodstein D.M."/>
            <person name="Harris C."/>
            <person name="Jackson D.J."/>
            <person name="Leys S.P."/>
            <person name="Shu S."/>
            <person name="Woodcroft B.J."/>
            <person name="Vervoort M."/>
            <person name="Kosik K.S."/>
            <person name="Manning G."/>
            <person name="Degnan B.M."/>
            <person name="Rokhsar D.S."/>
        </authorList>
    </citation>
    <scope>NUCLEOTIDE SEQUENCE [LARGE SCALE GENOMIC DNA]</scope>
</reference>
<dbReference type="STRING" id="400682.A0A1X7VMW7"/>
<proteinExistence type="predicted"/>
<evidence type="ECO:0000313" key="4">
    <source>
        <dbReference type="EnsemblMetazoa" id="Aqu2.1.41180_001"/>
    </source>
</evidence>
<name>A0A1X7VMW7_AMPQE</name>
<dbReference type="SMART" id="SM00173">
    <property type="entry name" value="RAS"/>
    <property type="match status" value="1"/>
</dbReference>
<keyword evidence="1" id="KW-0547">Nucleotide-binding</keyword>
<sequence>MQHLRGRVRGQSLPNMALQRSIKNKHRINVVFIGDKDVGKTSLFELFRSHKVCEMTQSTVGLNVQIINMVPRQRNVTVELIIHDTAGEERFKSIMQSYFRDADIALLVYDITDGNSFQNVRNEWKKDVIEGSNNEDICMILVGNKTDKGDQRIVESCDVATYARANRMRFIEVSAMNPDDYDLLYGEILRAVEEVLDKGGSFVYRNIQPGANIRLHEPQPQAGHQQQEPQEGRQQQEPQEGRQQQEPQEGRQQQEPQEGRQQQEPQEGRQQQEPQAKSRCSC</sequence>
<dbReference type="SMART" id="SM00175">
    <property type="entry name" value="RAB"/>
    <property type="match status" value="1"/>
</dbReference>
<dbReference type="Pfam" id="PF00071">
    <property type="entry name" value="Ras"/>
    <property type="match status" value="1"/>
</dbReference>
<dbReference type="EnsemblMetazoa" id="Aqu2.1.41180_001">
    <property type="protein sequence ID" value="Aqu2.1.41180_001"/>
    <property type="gene ID" value="Aqu2.1.41180"/>
</dbReference>
<feature type="region of interest" description="Disordered" evidence="3">
    <location>
        <begin position="218"/>
        <end position="282"/>
    </location>
</feature>
<dbReference type="OrthoDB" id="9989112at2759"/>
<feature type="compositionally biased region" description="Low complexity" evidence="3">
    <location>
        <begin position="218"/>
        <end position="275"/>
    </location>
</feature>
<organism evidence="4">
    <name type="scientific">Amphimedon queenslandica</name>
    <name type="common">Sponge</name>
    <dbReference type="NCBI Taxonomy" id="400682"/>
    <lineage>
        <taxon>Eukaryota</taxon>
        <taxon>Metazoa</taxon>
        <taxon>Porifera</taxon>
        <taxon>Demospongiae</taxon>
        <taxon>Heteroscleromorpha</taxon>
        <taxon>Haplosclerida</taxon>
        <taxon>Niphatidae</taxon>
        <taxon>Amphimedon</taxon>
    </lineage>
</organism>
<protein>
    <submittedName>
        <fullName evidence="4">Uncharacterized protein</fullName>
    </submittedName>
</protein>
<keyword evidence="5" id="KW-1185">Reference proteome</keyword>
<dbReference type="SUPFAM" id="SSF52540">
    <property type="entry name" value="P-loop containing nucleoside triphosphate hydrolases"/>
    <property type="match status" value="1"/>
</dbReference>
<dbReference type="eggNOG" id="KOG0094">
    <property type="taxonomic scope" value="Eukaryota"/>
</dbReference>
<dbReference type="GO" id="GO:0005525">
    <property type="term" value="F:GTP binding"/>
    <property type="evidence" value="ECO:0007669"/>
    <property type="project" value="UniProtKB-KW"/>
</dbReference>
<dbReference type="FunFam" id="3.40.50.300:FF:001447">
    <property type="entry name" value="Ras-related protein Rab-1B"/>
    <property type="match status" value="1"/>
</dbReference>
<evidence type="ECO:0000313" key="5">
    <source>
        <dbReference type="Proteomes" id="UP000007879"/>
    </source>
</evidence>
<dbReference type="PROSITE" id="PS51421">
    <property type="entry name" value="RAS"/>
    <property type="match status" value="1"/>
</dbReference>
<accession>A0A1X7VMW7</accession>
<dbReference type="InterPro" id="IPR001806">
    <property type="entry name" value="Small_GTPase"/>
</dbReference>